<keyword evidence="2" id="KW-0812">Transmembrane</keyword>
<evidence type="ECO:0000259" key="3">
    <source>
        <dbReference type="SMART" id="SM00858"/>
    </source>
</evidence>
<dbReference type="Proteomes" id="UP000276888">
    <property type="component" value="Chromosome"/>
</dbReference>
<dbReference type="SMART" id="SM00858">
    <property type="entry name" value="SAF"/>
    <property type="match status" value="1"/>
</dbReference>
<evidence type="ECO:0000313" key="4">
    <source>
        <dbReference type="EMBL" id="AZS36195.1"/>
    </source>
</evidence>
<dbReference type="KEGG" id="mlv:CVS47_00795"/>
<feature type="region of interest" description="Disordered" evidence="1">
    <location>
        <begin position="1"/>
        <end position="20"/>
    </location>
</feature>
<accession>A0A3Q9IY74</accession>
<feature type="domain" description="SAF" evidence="3">
    <location>
        <begin position="56"/>
        <end position="118"/>
    </location>
</feature>
<evidence type="ECO:0000256" key="2">
    <source>
        <dbReference type="SAM" id="Phobius"/>
    </source>
</evidence>
<keyword evidence="2" id="KW-0472">Membrane</keyword>
<sequence length="220" mass="22634">MPPDRLSDDGRMSATEPGRRRPRGFWSDTRFFLGVVLVVASVAGVWFVVSAARQTSPVYAATRTIVPGEVVGADDLRAVDVALGALGETYLPAQTLSDGLVATRTIPSGELVARSAVGDAGASTLTTVVLRSAVDVPASVEAGTVVEVWSAPLKERGVYDTPRILVADATVVSVTRDDSMIGGGAATLEVVIPRSDVPATLTAMSDESALSVVPSAGGAR</sequence>
<proteinExistence type="predicted"/>
<organism evidence="4 5">
    <name type="scientific">Microbacterium lemovicicum</name>
    <dbReference type="NCBI Taxonomy" id="1072463"/>
    <lineage>
        <taxon>Bacteria</taxon>
        <taxon>Bacillati</taxon>
        <taxon>Actinomycetota</taxon>
        <taxon>Actinomycetes</taxon>
        <taxon>Micrococcales</taxon>
        <taxon>Microbacteriaceae</taxon>
        <taxon>Microbacterium</taxon>
    </lineage>
</organism>
<evidence type="ECO:0000256" key="1">
    <source>
        <dbReference type="SAM" id="MobiDB-lite"/>
    </source>
</evidence>
<dbReference type="EMBL" id="CP031423">
    <property type="protein sequence ID" value="AZS36195.1"/>
    <property type="molecule type" value="Genomic_DNA"/>
</dbReference>
<dbReference type="AlphaFoldDB" id="A0A3Q9IY74"/>
<name>A0A3Q9IY74_9MICO</name>
<evidence type="ECO:0000313" key="5">
    <source>
        <dbReference type="Proteomes" id="UP000276888"/>
    </source>
</evidence>
<dbReference type="Pfam" id="PF08666">
    <property type="entry name" value="SAF"/>
    <property type="match status" value="1"/>
</dbReference>
<keyword evidence="2" id="KW-1133">Transmembrane helix</keyword>
<dbReference type="InterPro" id="IPR013974">
    <property type="entry name" value="SAF"/>
</dbReference>
<gene>
    <name evidence="4" type="ORF">CVS47_00795</name>
</gene>
<feature type="compositionally biased region" description="Basic and acidic residues" evidence="1">
    <location>
        <begin position="1"/>
        <end position="11"/>
    </location>
</feature>
<dbReference type="CDD" id="cd11614">
    <property type="entry name" value="SAF_CpaB_FlgA_like"/>
    <property type="match status" value="1"/>
</dbReference>
<protein>
    <recommendedName>
        <fullName evidence="3">SAF domain-containing protein</fullName>
    </recommendedName>
</protein>
<feature type="transmembrane region" description="Helical" evidence="2">
    <location>
        <begin position="29"/>
        <end position="49"/>
    </location>
</feature>
<keyword evidence="5" id="KW-1185">Reference proteome</keyword>
<reference evidence="4 5" key="1">
    <citation type="submission" date="2018-08" db="EMBL/GenBank/DDBJ databases">
        <title>Microbacterium lemovicicum sp. nov., a bacterium isolated from a natural uranium-rich soil.</title>
        <authorList>
            <person name="ORTET P."/>
        </authorList>
    </citation>
    <scope>NUCLEOTIDE SEQUENCE [LARGE SCALE GENOMIC DNA]</scope>
    <source>
        <strain evidence="4 5">Viu22</strain>
    </source>
</reference>